<evidence type="ECO:0000259" key="1">
    <source>
        <dbReference type="PROSITE" id="PS51910"/>
    </source>
</evidence>
<dbReference type="OMA" id="WHIGADT"/>
<dbReference type="InterPro" id="IPR017853">
    <property type="entry name" value="GH"/>
</dbReference>
<dbReference type="Gramene" id="PRQ46178">
    <property type="protein sequence ID" value="PRQ46178"/>
    <property type="gene ID" value="RchiOBHm_Chr2g0086261"/>
</dbReference>
<dbReference type="STRING" id="74649.A0A2P6RIC7"/>
<dbReference type="GO" id="GO:0008843">
    <property type="term" value="F:endochitinase activity"/>
    <property type="evidence" value="ECO:0007669"/>
    <property type="project" value="UniProtKB-EC"/>
</dbReference>
<evidence type="ECO:0000313" key="2">
    <source>
        <dbReference type="EMBL" id="PRQ46178.1"/>
    </source>
</evidence>
<dbReference type="GO" id="GO:0005975">
    <property type="term" value="P:carbohydrate metabolic process"/>
    <property type="evidence" value="ECO:0007669"/>
    <property type="project" value="InterPro"/>
</dbReference>
<dbReference type="EC" id="3.2.1.14" evidence="2"/>
<name>A0A2P6RIC7_ROSCH</name>
<keyword evidence="2" id="KW-0326">Glycosidase</keyword>
<dbReference type="Gene3D" id="3.10.50.10">
    <property type="match status" value="1"/>
</dbReference>
<organism evidence="2 3">
    <name type="scientific">Rosa chinensis</name>
    <name type="common">China rose</name>
    <dbReference type="NCBI Taxonomy" id="74649"/>
    <lineage>
        <taxon>Eukaryota</taxon>
        <taxon>Viridiplantae</taxon>
        <taxon>Streptophyta</taxon>
        <taxon>Embryophyta</taxon>
        <taxon>Tracheophyta</taxon>
        <taxon>Spermatophyta</taxon>
        <taxon>Magnoliopsida</taxon>
        <taxon>eudicotyledons</taxon>
        <taxon>Gunneridae</taxon>
        <taxon>Pentapetalae</taxon>
        <taxon>rosids</taxon>
        <taxon>fabids</taxon>
        <taxon>Rosales</taxon>
        <taxon>Rosaceae</taxon>
        <taxon>Rosoideae</taxon>
        <taxon>Rosoideae incertae sedis</taxon>
        <taxon>Rosa</taxon>
    </lineage>
</organism>
<dbReference type="EMBL" id="PDCK01000040">
    <property type="protein sequence ID" value="PRQ46178.1"/>
    <property type="molecule type" value="Genomic_DNA"/>
</dbReference>
<dbReference type="Proteomes" id="UP000238479">
    <property type="component" value="Chromosome 2"/>
</dbReference>
<reference evidence="2 3" key="1">
    <citation type="journal article" date="2018" name="Nat. Genet.">
        <title>The Rosa genome provides new insights in the design of modern roses.</title>
        <authorList>
            <person name="Bendahmane M."/>
        </authorList>
    </citation>
    <scope>NUCLEOTIDE SEQUENCE [LARGE SCALE GENOMIC DNA]</scope>
    <source>
        <strain evidence="3">cv. Old Blush</strain>
    </source>
</reference>
<gene>
    <name evidence="2" type="ORF">RchiOBHm_Chr2g0086261</name>
</gene>
<dbReference type="Gene3D" id="3.20.20.80">
    <property type="entry name" value="Glycosidases"/>
    <property type="match status" value="1"/>
</dbReference>
<accession>A0A2P6RIC7</accession>
<protein>
    <submittedName>
        <fullName evidence="2">Putative chitinase</fullName>
        <ecNumber evidence="2">3.2.1.14</ecNumber>
    </submittedName>
</protein>
<sequence>MLVSKYCYNGRTWIGYDDTHSIRSKVSYANGKSLLAYFAWHIGADTSHTTTRTLSQTNNYPIN</sequence>
<keyword evidence="2" id="KW-0378">Hydrolase</keyword>
<dbReference type="SUPFAM" id="SSF51445">
    <property type="entry name" value="(Trans)glycosidases"/>
    <property type="match status" value="1"/>
</dbReference>
<feature type="domain" description="GH18" evidence="1">
    <location>
        <begin position="1"/>
        <end position="63"/>
    </location>
</feature>
<dbReference type="InterPro" id="IPR001223">
    <property type="entry name" value="Glyco_hydro18_cat"/>
</dbReference>
<comment type="caution">
    <text evidence="2">The sequence shown here is derived from an EMBL/GenBank/DDBJ whole genome shotgun (WGS) entry which is preliminary data.</text>
</comment>
<keyword evidence="3" id="KW-1185">Reference proteome</keyword>
<dbReference type="PROSITE" id="PS51910">
    <property type="entry name" value="GH18_2"/>
    <property type="match status" value="1"/>
</dbReference>
<dbReference type="InterPro" id="IPR029070">
    <property type="entry name" value="Chitinase_insertion_sf"/>
</dbReference>
<proteinExistence type="predicted"/>
<dbReference type="AlphaFoldDB" id="A0A2P6RIC7"/>
<dbReference type="Pfam" id="PF00704">
    <property type="entry name" value="Glyco_hydro_18"/>
    <property type="match status" value="1"/>
</dbReference>
<evidence type="ECO:0000313" key="3">
    <source>
        <dbReference type="Proteomes" id="UP000238479"/>
    </source>
</evidence>